<name>A0ABD3GAI2_9MARC</name>
<feature type="compositionally biased region" description="Gly residues" evidence="1">
    <location>
        <begin position="1"/>
        <end position="10"/>
    </location>
</feature>
<evidence type="ECO:0000256" key="1">
    <source>
        <dbReference type="SAM" id="MobiDB-lite"/>
    </source>
</evidence>
<accession>A0ABD3GAI2</accession>
<gene>
    <name evidence="2" type="ORF">R1sor_025564</name>
</gene>
<organism evidence="2 3">
    <name type="scientific">Riccia sorocarpa</name>
    <dbReference type="NCBI Taxonomy" id="122646"/>
    <lineage>
        <taxon>Eukaryota</taxon>
        <taxon>Viridiplantae</taxon>
        <taxon>Streptophyta</taxon>
        <taxon>Embryophyta</taxon>
        <taxon>Marchantiophyta</taxon>
        <taxon>Marchantiopsida</taxon>
        <taxon>Marchantiidae</taxon>
        <taxon>Marchantiales</taxon>
        <taxon>Ricciaceae</taxon>
        <taxon>Riccia</taxon>
    </lineage>
</organism>
<keyword evidence="3" id="KW-1185">Reference proteome</keyword>
<evidence type="ECO:0000313" key="2">
    <source>
        <dbReference type="EMBL" id="KAL3675616.1"/>
    </source>
</evidence>
<proteinExistence type="predicted"/>
<dbReference type="Proteomes" id="UP001633002">
    <property type="component" value="Unassembled WGS sequence"/>
</dbReference>
<sequence length="302" mass="33493">MNKLGNGGDFGPRFELVGAPIEIPDEALQQHRPPSPIRRSGRTVGDGADKDDGEDFDLDKEIDTQLGILDAEELRNIAAQEADEDEDEDEETNFVKEIDKQLDILNVEVAEGRMTFEEAGAVAAEAREGEAAAEPDDLNRYGVAIDQDAANLLPEITDPGVRQEMRKKWMVGGGPYVSKRWRPSPEVENSPFDLMPRAKEQLKLNCLKTSEMTLDMMKAEINCLIGAHENFADGVRVHCKPNCNPAVDPYQCCFYERFGLIDQISGRQERIVASLPLFDAVGIQKPLLSCSRFVPQAVPVHV</sequence>
<dbReference type="EMBL" id="JBJQOH010000008">
    <property type="protein sequence ID" value="KAL3675616.1"/>
    <property type="molecule type" value="Genomic_DNA"/>
</dbReference>
<feature type="compositionally biased region" description="Acidic residues" evidence="1">
    <location>
        <begin position="49"/>
        <end position="60"/>
    </location>
</feature>
<feature type="region of interest" description="Disordered" evidence="1">
    <location>
        <begin position="1"/>
        <end position="60"/>
    </location>
</feature>
<evidence type="ECO:0000313" key="3">
    <source>
        <dbReference type="Proteomes" id="UP001633002"/>
    </source>
</evidence>
<comment type="caution">
    <text evidence="2">The sequence shown here is derived from an EMBL/GenBank/DDBJ whole genome shotgun (WGS) entry which is preliminary data.</text>
</comment>
<protein>
    <submittedName>
        <fullName evidence="2">Uncharacterized protein</fullName>
    </submittedName>
</protein>
<dbReference type="AlphaFoldDB" id="A0ABD3GAI2"/>
<reference evidence="2 3" key="1">
    <citation type="submission" date="2024-09" db="EMBL/GenBank/DDBJ databases">
        <title>Chromosome-scale assembly of Riccia sorocarpa.</title>
        <authorList>
            <person name="Paukszto L."/>
        </authorList>
    </citation>
    <scope>NUCLEOTIDE SEQUENCE [LARGE SCALE GENOMIC DNA]</scope>
    <source>
        <strain evidence="2">LP-2024</strain>
        <tissue evidence="2">Aerial parts of the thallus</tissue>
    </source>
</reference>